<dbReference type="AlphaFoldDB" id="A0AAC9UI45"/>
<proteinExistence type="predicted"/>
<dbReference type="GeneID" id="300941432"/>
<name>A0AAC9UI45_9GAMM</name>
<dbReference type="EMBL" id="CP011036">
    <property type="protein sequence ID" value="ASM53769.1"/>
    <property type="molecule type" value="Genomic_DNA"/>
</dbReference>
<evidence type="ECO:0000313" key="3">
    <source>
        <dbReference type="Proteomes" id="UP000198329"/>
    </source>
</evidence>
<gene>
    <name evidence="2" type="ORF">PNIG_a1633</name>
</gene>
<evidence type="ECO:0000256" key="1">
    <source>
        <dbReference type="SAM" id="MobiDB-lite"/>
    </source>
</evidence>
<sequence>MHPQNNKPLDKGRVACIAEKYQQGNETKNRYATLGRATKWPSSNQGGSDSIEIELDTMPINQQGPLKLYIFWESENQQSQGYAPPQYQSQPAPQYDQQQYAPQNPAPQQYGQQRQ</sequence>
<dbReference type="Proteomes" id="UP000198329">
    <property type="component" value="Chromosome I"/>
</dbReference>
<organism evidence="2 3">
    <name type="scientific">Pseudoalteromonas nigrifaciens</name>
    <dbReference type="NCBI Taxonomy" id="28109"/>
    <lineage>
        <taxon>Bacteria</taxon>
        <taxon>Pseudomonadati</taxon>
        <taxon>Pseudomonadota</taxon>
        <taxon>Gammaproteobacteria</taxon>
        <taxon>Alteromonadales</taxon>
        <taxon>Pseudoalteromonadaceae</taxon>
        <taxon>Pseudoalteromonas</taxon>
    </lineage>
</organism>
<reference evidence="2 3" key="1">
    <citation type="submission" date="2015-03" db="EMBL/GenBank/DDBJ databases">
        <authorList>
            <person name="Xie B.-B."/>
            <person name="Rong J.-C."/>
            <person name="Qin Q.-L."/>
            <person name="Zhang Y.-Z."/>
        </authorList>
    </citation>
    <scope>NUCLEOTIDE SEQUENCE [LARGE SCALE GENOMIC DNA]</scope>
    <source>
        <strain evidence="2 3">KMM 661</strain>
    </source>
</reference>
<accession>A0AAC9UI45</accession>
<feature type="region of interest" description="Disordered" evidence="1">
    <location>
        <begin position="78"/>
        <end position="115"/>
    </location>
</feature>
<keyword evidence="3" id="KW-1185">Reference proteome</keyword>
<protein>
    <submittedName>
        <fullName evidence="2">Uncharacterized protein</fullName>
    </submittedName>
</protein>
<dbReference type="KEGG" id="png:PNIG_a1633"/>
<evidence type="ECO:0000313" key="2">
    <source>
        <dbReference type="EMBL" id="ASM53769.1"/>
    </source>
</evidence>
<dbReference type="RefSeq" id="WP_089368128.1">
    <property type="nucleotide sequence ID" value="NZ_BJXZ01000002.1"/>
</dbReference>